<reference evidence="4" key="1">
    <citation type="submission" date="2017-02" db="EMBL/GenBank/DDBJ databases">
        <authorList>
            <person name="Varghese N."/>
            <person name="Submissions S."/>
        </authorList>
    </citation>
    <scope>NUCLEOTIDE SEQUENCE [LARGE SCALE GENOMIC DNA]</scope>
    <source>
        <strain evidence="4">DSM 22385</strain>
    </source>
</reference>
<evidence type="ECO:0000313" key="3">
    <source>
        <dbReference type="EMBL" id="SKB29273.1"/>
    </source>
</evidence>
<feature type="compositionally biased region" description="Polar residues" evidence="1">
    <location>
        <begin position="98"/>
        <end position="110"/>
    </location>
</feature>
<feature type="transmembrane region" description="Helical" evidence="2">
    <location>
        <begin position="44"/>
        <end position="65"/>
    </location>
</feature>
<dbReference type="Proteomes" id="UP000189981">
    <property type="component" value="Unassembled WGS sequence"/>
</dbReference>
<name>A0A1T5A3P8_9SPHI</name>
<feature type="region of interest" description="Disordered" evidence="1">
    <location>
        <begin position="174"/>
        <end position="200"/>
    </location>
</feature>
<evidence type="ECO:0000256" key="1">
    <source>
        <dbReference type="SAM" id="MobiDB-lite"/>
    </source>
</evidence>
<dbReference type="OrthoDB" id="1419682at2"/>
<sequence>MKETTDRELTDRISQVFDDFEDPMAEAGWKELRKKYPETDRNPVVLWWAAVAAILLVVCGLWFIAPDASLQDQKTGKILGTNEKKQSSAEPAVATPGESATESPVQSQTLKKLPLSPGNTKSRIKALSKSSDSQFDHQDIANDQTSISHDQLVVKTDQIDMTMPETLKILTEQKSPSNRPAVTSPVLNTSVPDNTTVPSRDSLVNVSAKLLALAPQNSNLDEHVHTVKETTHRSKRSATKNHSISVYAGSYFNYSLGSETKLNFGAGITSDIMLANNLKLSTGLALAKNSLTYNNGVPSSSNAKVAYDALPAFSNNGGLASSSLTTVTRYDADLLALDIPVNIKYLVIPKDNKLYLLAGLSSGTYLSEKYSLDYRNYSLGGSLLTQGQGVDTKNHLQTFDIARTLNISFGYSALLGKSQNITIEPFVKYPLGGLGSEDLKFGSTGINLKLNFSKIRK</sequence>
<protein>
    <recommendedName>
        <fullName evidence="5">Outer membrane protein beta-barrel domain-containing protein</fullName>
    </recommendedName>
</protein>
<keyword evidence="4" id="KW-1185">Reference proteome</keyword>
<proteinExistence type="predicted"/>
<keyword evidence="2" id="KW-0472">Membrane</keyword>
<feature type="region of interest" description="Disordered" evidence="1">
    <location>
        <begin position="81"/>
        <end position="136"/>
    </location>
</feature>
<keyword evidence="2" id="KW-0812">Transmembrane</keyword>
<dbReference type="EMBL" id="FUYR01000001">
    <property type="protein sequence ID" value="SKB29273.1"/>
    <property type="molecule type" value="Genomic_DNA"/>
</dbReference>
<dbReference type="STRING" id="572036.SAMN05661099_0248"/>
<evidence type="ECO:0000256" key="2">
    <source>
        <dbReference type="SAM" id="Phobius"/>
    </source>
</evidence>
<organism evidence="3 4">
    <name type="scientific">Daejeonella lutea</name>
    <dbReference type="NCBI Taxonomy" id="572036"/>
    <lineage>
        <taxon>Bacteria</taxon>
        <taxon>Pseudomonadati</taxon>
        <taxon>Bacteroidota</taxon>
        <taxon>Sphingobacteriia</taxon>
        <taxon>Sphingobacteriales</taxon>
        <taxon>Sphingobacteriaceae</taxon>
        <taxon>Daejeonella</taxon>
    </lineage>
</organism>
<keyword evidence="2" id="KW-1133">Transmembrane helix</keyword>
<evidence type="ECO:0008006" key="5">
    <source>
        <dbReference type="Google" id="ProtNLM"/>
    </source>
</evidence>
<gene>
    <name evidence="3" type="ORF">SAMN05661099_0248</name>
</gene>
<evidence type="ECO:0000313" key="4">
    <source>
        <dbReference type="Proteomes" id="UP000189981"/>
    </source>
</evidence>
<accession>A0A1T5A3P8</accession>
<dbReference type="RefSeq" id="WP_079700751.1">
    <property type="nucleotide sequence ID" value="NZ_FUYR01000001.1"/>
</dbReference>
<dbReference type="AlphaFoldDB" id="A0A1T5A3P8"/>